<keyword evidence="11" id="KW-1185">Reference proteome</keyword>
<dbReference type="RefSeq" id="WP_382166948.1">
    <property type="nucleotide sequence ID" value="NZ_JBHTBR010000005.1"/>
</dbReference>
<dbReference type="PANTHER" id="PTHR43821">
    <property type="entry name" value="NAD(P)H NITROREDUCTASE YDJA-RELATED"/>
    <property type="match status" value="1"/>
</dbReference>
<name>A0ABW2IKL9_9PROT</name>
<dbReference type="InterPro" id="IPR029479">
    <property type="entry name" value="Nitroreductase"/>
</dbReference>
<dbReference type="EMBL" id="JBHTBR010000005">
    <property type="protein sequence ID" value="MFC7291704.1"/>
    <property type="molecule type" value="Genomic_DNA"/>
</dbReference>
<dbReference type="InterPro" id="IPR026021">
    <property type="entry name" value="YdjA-like"/>
</dbReference>
<sequence>MSKTPQFPPLPALNDVLAATNPSSEALSFLANRRSTPIKCLTAPGPDEATLESILQIASRVPDHRKLEPWRFIVIQGDARKSTGETLAKIKHKKCPNLSVSELDEEKSRFTRTPVCIAVVSSPDPSHKTPVWEQELSAGALCMNLLLTANAAGWAGAWLTEWYAFDADFHAEMGLSDTEKFAGFIYLGTAMQNPPERPRPNISTKIKYQK</sequence>
<dbReference type="InterPro" id="IPR000415">
    <property type="entry name" value="Nitroreductase-like"/>
</dbReference>
<keyword evidence="6 8" id="KW-0560">Oxidoreductase</keyword>
<protein>
    <recommendedName>
        <fullName evidence="8">Putative NAD(P)H nitroreductase</fullName>
        <ecNumber evidence="8">1.-.-.-</ecNumber>
    </recommendedName>
</protein>
<dbReference type="CDD" id="cd02135">
    <property type="entry name" value="YdjA-like"/>
    <property type="match status" value="1"/>
</dbReference>
<evidence type="ECO:0000256" key="2">
    <source>
        <dbReference type="ARBA" id="ARBA00007118"/>
    </source>
</evidence>
<reference evidence="11" key="1">
    <citation type="journal article" date="2019" name="Int. J. Syst. Evol. Microbiol.">
        <title>The Global Catalogue of Microorganisms (GCM) 10K type strain sequencing project: providing services to taxonomists for standard genome sequencing and annotation.</title>
        <authorList>
            <consortium name="The Broad Institute Genomics Platform"/>
            <consortium name="The Broad Institute Genome Sequencing Center for Infectious Disease"/>
            <person name="Wu L."/>
            <person name="Ma J."/>
        </authorList>
    </citation>
    <scope>NUCLEOTIDE SEQUENCE [LARGE SCALE GENOMIC DNA]</scope>
    <source>
        <strain evidence="11">CCUG 51308</strain>
    </source>
</reference>
<evidence type="ECO:0000256" key="1">
    <source>
        <dbReference type="ARBA" id="ARBA00001917"/>
    </source>
</evidence>
<evidence type="ECO:0000313" key="10">
    <source>
        <dbReference type="EMBL" id="MFC7291704.1"/>
    </source>
</evidence>
<dbReference type="Proteomes" id="UP001596492">
    <property type="component" value="Unassembled WGS sequence"/>
</dbReference>
<evidence type="ECO:0000256" key="8">
    <source>
        <dbReference type="PIRNR" id="PIRNR000232"/>
    </source>
</evidence>
<dbReference type="SUPFAM" id="SSF55469">
    <property type="entry name" value="FMN-dependent nitroreductase-like"/>
    <property type="match status" value="1"/>
</dbReference>
<evidence type="ECO:0000256" key="7">
    <source>
        <dbReference type="ARBA" id="ARBA00023027"/>
    </source>
</evidence>
<feature type="domain" description="Nitroreductase" evidence="9">
    <location>
        <begin position="31"/>
        <end position="188"/>
    </location>
</feature>
<dbReference type="PIRSF" id="PIRSF000232">
    <property type="entry name" value="YdjA"/>
    <property type="match status" value="1"/>
</dbReference>
<organism evidence="10 11">
    <name type="scientific">Hirschia litorea</name>
    <dbReference type="NCBI Taxonomy" id="1199156"/>
    <lineage>
        <taxon>Bacteria</taxon>
        <taxon>Pseudomonadati</taxon>
        <taxon>Pseudomonadota</taxon>
        <taxon>Alphaproteobacteria</taxon>
        <taxon>Hyphomonadales</taxon>
        <taxon>Hyphomonadaceae</taxon>
        <taxon>Hirschia</taxon>
    </lineage>
</organism>
<evidence type="ECO:0000256" key="3">
    <source>
        <dbReference type="ARBA" id="ARBA00022630"/>
    </source>
</evidence>
<evidence type="ECO:0000256" key="6">
    <source>
        <dbReference type="ARBA" id="ARBA00023002"/>
    </source>
</evidence>
<keyword evidence="4 8" id="KW-0288">FMN</keyword>
<keyword evidence="5 8" id="KW-0521">NADP</keyword>
<dbReference type="EC" id="1.-.-.-" evidence="8"/>
<comment type="similarity">
    <text evidence="2 8">Belongs to the nitroreductase family.</text>
</comment>
<proteinExistence type="inferred from homology"/>
<dbReference type="PANTHER" id="PTHR43821:SF1">
    <property type="entry name" value="NAD(P)H NITROREDUCTASE YDJA-RELATED"/>
    <property type="match status" value="1"/>
</dbReference>
<gene>
    <name evidence="10" type="ORF">ACFQS8_08770</name>
</gene>
<evidence type="ECO:0000259" key="9">
    <source>
        <dbReference type="Pfam" id="PF00881"/>
    </source>
</evidence>
<evidence type="ECO:0000256" key="4">
    <source>
        <dbReference type="ARBA" id="ARBA00022643"/>
    </source>
</evidence>
<dbReference type="Gene3D" id="3.40.109.10">
    <property type="entry name" value="NADH Oxidase"/>
    <property type="match status" value="1"/>
</dbReference>
<keyword evidence="3 8" id="KW-0285">Flavoprotein</keyword>
<evidence type="ECO:0000313" key="11">
    <source>
        <dbReference type="Proteomes" id="UP001596492"/>
    </source>
</evidence>
<dbReference type="Pfam" id="PF00881">
    <property type="entry name" value="Nitroreductase"/>
    <property type="match status" value="1"/>
</dbReference>
<evidence type="ECO:0000256" key="5">
    <source>
        <dbReference type="ARBA" id="ARBA00022857"/>
    </source>
</evidence>
<comment type="caution">
    <text evidence="10">The sequence shown here is derived from an EMBL/GenBank/DDBJ whole genome shotgun (WGS) entry which is preliminary data.</text>
</comment>
<keyword evidence="7 8" id="KW-0520">NAD</keyword>
<dbReference type="InterPro" id="IPR052530">
    <property type="entry name" value="NAD(P)H_nitroreductase"/>
</dbReference>
<accession>A0ABW2IKL9</accession>
<comment type="cofactor">
    <cofactor evidence="1 8">
        <name>FMN</name>
        <dbReference type="ChEBI" id="CHEBI:58210"/>
    </cofactor>
</comment>